<comment type="caution">
    <text evidence="1">The sequence shown here is derived from an EMBL/GenBank/DDBJ whole genome shotgun (WGS) entry which is preliminary data.</text>
</comment>
<name>A0ABQ0JX93_9BACT</name>
<sequence length="639" mass="69527">MGDFSRNTFKLTNIMHQLITGEPVSNPTHYVGIRLQQGVPVLDADWNELEDIRRMELLTMIRYFIGNGVPAGNQGFQILSTSGQNNFSVAAGIVIVDGLLVINQNITTYQTQLNVAGLPALTTPVADRTDIVYLDTWEKEVKGSGGGGDPRLIDNRIGIETAVRVKREWVVRVKENANDLSSIVREKGHSYLPLARLNRRAAVAVITPDMVIDMRKTGITLAEHIKVPLFVQIGLEMLDVARFVVMLTGLRTSLFARLRQGQLPHQTASVQDENILLVALQEVMNRAHIGEVQTASRNMDNQDALQFIRSLYDAQKDFLGVLESIGNVANAAQAFITQYRKYLDGSTADFIKGLKLALDNQDLLAAVIAQEELNSFLSAPVTNLPEGTVNVFYNSVIPFEALAAGSTYAFTFEVESQVTSPLGSEEFGIQVAISAASWTSTVSQNSVTLTNLGGKTSVAVSVTPNAAETQAILTVTAIAVRNPLIRSPQPGIPLQIGVEPPVGTFFFYADTRLNAQGQLEIRQNHLTRTTGRDILFKIKNDNSSEIRTYRINHYISPNVADTTGWSPLQASPTTQDVQVNPNTTTDYFAKVHGPKSPAPPPPIGTTGEIIATATLIEINGSPVVGGATVENRINFIVIA</sequence>
<accession>A0ABQ0JX93</accession>
<proteinExistence type="predicted"/>
<organism evidence="1 2">
    <name type="scientific">Candidatus Brocadia sinica JPN1</name>
    <dbReference type="NCBI Taxonomy" id="1197129"/>
    <lineage>
        <taxon>Bacteria</taxon>
        <taxon>Pseudomonadati</taxon>
        <taxon>Planctomycetota</taxon>
        <taxon>Candidatus Brocadiia</taxon>
        <taxon>Candidatus Brocadiales</taxon>
        <taxon>Candidatus Brocadiaceae</taxon>
        <taxon>Candidatus Brocadia</taxon>
    </lineage>
</organism>
<dbReference type="Pfam" id="PF20129">
    <property type="entry name" value="DUF6519"/>
    <property type="match status" value="1"/>
</dbReference>
<gene>
    <name evidence="1" type="ORF">BROSI_A1804</name>
</gene>
<dbReference type="RefSeq" id="WP_052563352.1">
    <property type="nucleotide sequence ID" value="NZ_BAFN01000001.1"/>
</dbReference>
<dbReference type="EMBL" id="BAFN01000001">
    <property type="protein sequence ID" value="GAN33287.1"/>
    <property type="molecule type" value="Genomic_DNA"/>
</dbReference>
<evidence type="ECO:0000313" key="2">
    <source>
        <dbReference type="Proteomes" id="UP000032309"/>
    </source>
</evidence>
<reference evidence="2" key="1">
    <citation type="journal article" date="2015" name="Genome Announc.">
        <title>Draft Genome Sequence of an Anaerobic Ammonium-Oxidizing Bacterium, "Candidatus Brocadia sinica".</title>
        <authorList>
            <person name="Oshiki M."/>
            <person name="Shinyako-Hata K."/>
            <person name="Satoh H."/>
            <person name="Okabe S."/>
        </authorList>
    </citation>
    <scope>NUCLEOTIDE SEQUENCE [LARGE SCALE GENOMIC DNA]</scope>
    <source>
        <strain evidence="2">JPN1</strain>
    </source>
</reference>
<protein>
    <submittedName>
        <fullName evidence="1">Uncharacterized protein</fullName>
    </submittedName>
</protein>
<keyword evidence="2" id="KW-1185">Reference proteome</keyword>
<dbReference type="InterPro" id="IPR045392">
    <property type="entry name" value="DUF6519"/>
</dbReference>
<evidence type="ECO:0000313" key="1">
    <source>
        <dbReference type="EMBL" id="GAN33287.1"/>
    </source>
</evidence>
<dbReference type="Proteomes" id="UP000032309">
    <property type="component" value="Unassembled WGS sequence"/>
</dbReference>